<protein>
    <submittedName>
        <fullName evidence="1">Uncharacterized protein</fullName>
    </submittedName>
</protein>
<reference evidence="2" key="1">
    <citation type="journal article" date="2015" name="Nat. Genet.">
        <title>The genome and transcriptome of the zoonotic hookworm Ancylostoma ceylanicum identify infection-specific gene families.</title>
        <authorList>
            <person name="Schwarz E.M."/>
            <person name="Hu Y."/>
            <person name="Antoshechkin I."/>
            <person name="Miller M.M."/>
            <person name="Sternberg P.W."/>
            <person name="Aroian R.V."/>
        </authorList>
    </citation>
    <scope>NUCLEOTIDE SEQUENCE</scope>
    <source>
        <strain evidence="2">HY135</strain>
    </source>
</reference>
<proteinExistence type="predicted"/>
<dbReference type="AlphaFoldDB" id="A0A016SDJ7"/>
<name>A0A016SDJ7_9BILA</name>
<comment type="caution">
    <text evidence="1">The sequence shown here is derived from an EMBL/GenBank/DDBJ whole genome shotgun (WGS) entry which is preliminary data.</text>
</comment>
<sequence length="77" mass="8820">MFQFEVNTKSEVVTSEISKLSVKSDNHGAWCHLLHCHDFAYGAMSMPIYHMVSDTVIFTGYANRSTSCFRDPNWVRS</sequence>
<keyword evidence="2" id="KW-1185">Reference proteome</keyword>
<accession>A0A016SDJ7</accession>
<dbReference type="EMBL" id="JARK01001583">
    <property type="protein sequence ID" value="EYB88442.1"/>
    <property type="molecule type" value="Genomic_DNA"/>
</dbReference>
<organism evidence="1 2">
    <name type="scientific">Ancylostoma ceylanicum</name>
    <dbReference type="NCBI Taxonomy" id="53326"/>
    <lineage>
        <taxon>Eukaryota</taxon>
        <taxon>Metazoa</taxon>
        <taxon>Ecdysozoa</taxon>
        <taxon>Nematoda</taxon>
        <taxon>Chromadorea</taxon>
        <taxon>Rhabditida</taxon>
        <taxon>Rhabditina</taxon>
        <taxon>Rhabditomorpha</taxon>
        <taxon>Strongyloidea</taxon>
        <taxon>Ancylostomatidae</taxon>
        <taxon>Ancylostomatinae</taxon>
        <taxon>Ancylostoma</taxon>
    </lineage>
</organism>
<evidence type="ECO:0000313" key="1">
    <source>
        <dbReference type="EMBL" id="EYB88442.1"/>
    </source>
</evidence>
<dbReference type="Proteomes" id="UP000024635">
    <property type="component" value="Unassembled WGS sequence"/>
</dbReference>
<gene>
    <name evidence="1" type="primary">Acey_s0247.g68</name>
    <name evidence="1" type="ORF">Y032_0247g68</name>
</gene>
<evidence type="ECO:0000313" key="2">
    <source>
        <dbReference type="Proteomes" id="UP000024635"/>
    </source>
</evidence>